<keyword evidence="2" id="KW-1185">Reference proteome</keyword>
<dbReference type="HOGENOM" id="CLU_977990_0_0_1"/>
<dbReference type="AlphaFoldDB" id="A0A061GRH0"/>
<accession>A0A061GRH0</accession>
<sequence>MDEEVNAPSTALKAFIAQALDDDQMRNSMLCPLDEYSFQATVETDEDTVEEGPLVSTYGVGSKWINVFNFFVNRMECATNKGKLTGLILKSQLAPQHAQCTPNPKASPPPSVEDAQLSMASKYLRSPYIDLAKFIMDDMLHTIQRGIKNLFYGMLVSEMIDYSSIDTQRDPLKSHVLFNHIDEHTVNKLDFECKNGNWVRKGVVDLLVFDDEGLKGREGNEGESSAYLAGPSTVQPSAPPMSTTFDIEHAFTQLLSYMETMDSHLITSMDILEAQNHEILDIVEA</sequence>
<gene>
    <name evidence="1" type="ORF">TCM_038859</name>
</gene>
<reference evidence="1 2" key="1">
    <citation type="journal article" date="2013" name="Genome Biol.">
        <title>The genome sequence of the most widely cultivated cacao type and its use to identify candidate genes regulating pod color.</title>
        <authorList>
            <person name="Motamayor J.C."/>
            <person name="Mockaitis K."/>
            <person name="Schmutz J."/>
            <person name="Haiminen N."/>
            <person name="Iii D.L."/>
            <person name="Cornejo O."/>
            <person name="Findley S.D."/>
            <person name="Zheng P."/>
            <person name="Utro F."/>
            <person name="Royaert S."/>
            <person name="Saski C."/>
            <person name="Jenkins J."/>
            <person name="Podicheti R."/>
            <person name="Zhao M."/>
            <person name="Scheffler B.E."/>
            <person name="Stack J.C."/>
            <person name="Feltus F.A."/>
            <person name="Mustiga G.M."/>
            <person name="Amores F."/>
            <person name="Phillips W."/>
            <person name="Marelli J.P."/>
            <person name="May G.D."/>
            <person name="Shapiro H."/>
            <person name="Ma J."/>
            <person name="Bustamante C.D."/>
            <person name="Schnell R.J."/>
            <person name="Main D."/>
            <person name="Gilbert D."/>
            <person name="Parida L."/>
            <person name="Kuhn D.N."/>
        </authorList>
    </citation>
    <scope>NUCLEOTIDE SEQUENCE [LARGE SCALE GENOMIC DNA]</scope>
    <source>
        <strain evidence="2">cv. Matina 1-6</strain>
    </source>
</reference>
<dbReference type="EMBL" id="CM001887">
    <property type="protein sequence ID" value="EOY31742.1"/>
    <property type="molecule type" value="Genomic_DNA"/>
</dbReference>
<name>A0A061GRH0_THECC</name>
<proteinExistence type="predicted"/>
<protein>
    <submittedName>
        <fullName evidence="1">Uncharacterized protein</fullName>
    </submittedName>
</protein>
<dbReference type="Proteomes" id="UP000026915">
    <property type="component" value="Chromosome 9"/>
</dbReference>
<dbReference type="Gramene" id="EOY31742">
    <property type="protein sequence ID" value="EOY31742"/>
    <property type="gene ID" value="TCM_038859"/>
</dbReference>
<evidence type="ECO:0000313" key="2">
    <source>
        <dbReference type="Proteomes" id="UP000026915"/>
    </source>
</evidence>
<evidence type="ECO:0000313" key="1">
    <source>
        <dbReference type="EMBL" id="EOY31742.1"/>
    </source>
</evidence>
<organism evidence="1 2">
    <name type="scientific">Theobroma cacao</name>
    <name type="common">Cacao</name>
    <name type="synonym">Cocoa</name>
    <dbReference type="NCBI Taxonomy" id="3641"/>
    <lineage>
        <taxon>Eukaryota</taxon>
        <taxon>Viridiplantae</taxon>
        <taxon>Streptophyta</taxon>
        <taxon>Embryophyta</taxon>
        <taxon>Tracheophyta</taxon>
        <taxon>Spermatophyta</taxon>
        <taxon>Magnoliopsida</taxon>
        <taxon>eudicotyledons</taxon>
        <taxon>Gunneridae</taxon>
        <taxon>Pentapetalae</taxon>
        <taxon>rosids</taxon>
        <taxon>malvids</taxon>
        <taxon>Malvales</taxon>
        <taxon>Malvaceae</taxon>
        <taxon>Byttnerioideae</taxon>
        <taxon>Theobroma</taxon>
    </lineage>
</organism>
<dbReference type="InParanoid" id="A0A061GRH0"/>